<organism evidence="1 2">
    <name type="scientific">Nicotiana attenuata</name>
    <name type="common">Coyote tobacco</name>
    <dbReference type="NCBI Taxonomy" id="49451"/>
    <lineage>
        <taxon>Eukaryota</taxon>
        <taxon>Viridiplantae</taxon>
        <taxon>Streptophyta</taxon>
        <taxon>Embryophyta</taxon>
        <taxon>Tracheophyta</taxon>
        <taxon>Spermatophyta</taxon>
        <taxon>Magnoliopsida</taxon>
        <taxon>eudicotyledons</taxon>
        <taxon>Gunneridae</taxon>
        <taxon>Pentapetalae</taxon>
        <taxon>asterids</taxon>
        <taxon>lamiids</taxon>
        <taxon>Solanales</taxon>
        <taxon>Solanaceae</taxon>
        <taxon>Nicotianoideae</taxon>
        <taxon>Nicotianeae</taxon>
        <taxon>Nicotiana</taxon>
    </lineage>
</organism>
<dbReference type="AlphaFoldDB" id="A0A314KUP1"/>
<comment type="caution">
    <text evidence="1">The sequence shown here is derived from an EMBL/GenBank/DDBJ whole genome shotgun (WGS) entry which is preliminary data.</text>
</comment>
<reference evidence="1" key="1">
    <citation type="submission" date="2016-11" db="EMBL/GenBank/DDBJ databases">
        <title>The genome of Nicotiana attenuata.</title>
        <authorList>
            <person name="Xu S."/>
            <person name="Brockmoeller T."/>
            <person name="Gaquerel E."/>
            <person name="Navarro A."/>
            <person name="Kuhl H."/>
            <person name="Gase K."/>
            <person name="Ling Z."/>
            <person name="Zhou W."/>
            <person name="Kreitzer C."/>
            <person name="Stanke M."/>
            <person name="Tang H."/>
            <person name="Lyons E."/>
            <person name="Pandey P."/>
            <person name="Pandey S.P."/>
            <person name="Timmermann B."/>
            <person name="Baldwin I.T."/>
        </authorList>
    </citation>
    <scope>NUCLEOTIDE SEQUENCE [LARGE SCALE GENOMIC DNA]</scope>
    <source>
        <strain evidence="1">UT</strain>
    </source>
</reference>
<proteinExistence type="predicted"/>
<evidence type="ECO:0000313" key="1">
    <source>
        <dbReference type="EMBL" id="OIT32469.1"/>
    </source>
</evidence>
<evidence type="ECO:0000313" key="2">
    <source>
        <dbReference type="Proteomes" id="UP000187609"/>
    </source>
</evidence>
<name>A0A314KUP1_NICAT</name>
<dbReference type="Proteomes" id="UP000187609">
    <property type="component" value="Unassembled WGS sequence"/>
</dbReference>
<protein>
    <submittedName>
        <fullName evidence="1">Uncharacterized protein</fullName>
    </submittedName>
</protein>
<sequence>MLRDHGGSESEVNHIIRILESASRLILEKPLSTHHLMPRFAASVSARLARTFRVDFDIAGVWLGPHYLLDMSVRFEDSQKHVHKVDSQGLVRTGDTNRGIDVLPDVSGKVPSTEDMLSSFSSRFNTAATPFSTWRTKSGSSIISRQLISKCPPEAERPFEGNLFVPGHFVGKDYLFFLSDHRPSRGTGECTRCGVSPNWFV</sequence>
<gene>
    <name evidence="1" type="ORF">A4A49_65805</name>
</gene>
<accession>A0A314KUP1</accession>
<keyword evidence="2" id="KW-1185">Reference proteome</keyword>
<dbReference type="EMBL" id="MJEQ01001055">
    <property type="protein sequence ID" value="OIT32469.1"/>
    <property type="molecule type" value="Genomic_DNA"/>
</dbReference>
<dbReference type="Gramene" id="OIT32469">
    <property type="protein sequence ID" value="OIT32469"/>
    <property type="gene ID" value="A4A49_65805"/>
</dbReference>